<keyword evidence="2" id="KW-1185">Reference proteome</keyword>
<name>A0AAV7PGC7_PLEWA</name>
<evidence type="ECO:0000313" key="2">
    <source>
        <dbReference type="Proteomes" id="UP001066276"/>
    </source>
</evidence>
<protein>
    <submittedName>
        <fullName evidence="1">Uncharacterized protein</fullName>
    </submittedName>
</protein>
<dbReference type="AlphaFoldDB" id="A0AAV7PGC7"/>
<organism evidence="1 2">
    <name type="scientific">Pleurodeles waltl</name>
    <name type="common">Iberian ribbed newt</name>
    <dbReference type="NCBI Taxonomy" id="8319"/>
    <lineage>
        <taxon>Eukaryota</taxon>
        <taxon>Metazoa</taxon>
        <taxon>Chordata</taxon>
        <taxon>Craniata</taxon>
        <taxon>Vertebrata</taxon>
        <taxon>Euteleostomi</taxon>
        <taxon>Amphibia</taxon>
        <taxon>Batrachia</taxon>
        <taxon>Caudata</taxon>
        <taxon>Salamandroidea</taxon>
        <taxon>Salamandridae</taxon>
        <taxon>Pleurodelinae</taxon>
        <taxon>Pleurodeles</taxon>
    </lineage>
</organism>
<dbReference type="EMBL" id="JANPWB010000011">
    <property type="protein sequence ID" value="KAJ1125914.1"/>
    <property type="molecule type" value="Genomic_DNA"/>
</dbReference>
<dbReference type="Proteomes" id="UP001066276">
    <property type="component" value="Chromosome 7"/>
</dbReference>
<gene>
    <name evidence="1" type="ORF">NDU88_004329</name>
</gene>
<evidence type="ECO:0000313" key="1">
    <source>
        <dbReference type="EMBL" id="KAJ1125914.1"/>
    </source>
</evidence>
<sequence length="122" mass="13367">MRRAAWCAGGKGLSGSYKPASPPHLKQLRRCRVQFQCGSARCLTMPFVYVSSGSGPQERPSMRRPLPLLCHPLLSGTNHTGCLQVTSVNVCAVWLACRERRTGYLSGPEAELSSKRLPRLPS</sequence>
<proteinExistence type="predicted"/>
<comment type="caution">
    <text evidence="1">The sequence shown here is derived from an EMBL/GenBank/DDBJ whole genome shotgun (WGS) entry which is preliminary data.</text>
</comment>
<accession>A0AAV7PGC7</accession>
<reference evidence="1" key="1">
    <citation type="journal article" date="2022" name="bioRxiv">
        <title>Sequencing and chromosome-scale assembly of the giantPleurodeles waltlgenome.</title>
        <authorList>
            <person name="Brown T."/>
            <person name="Elewa A."/>
            <person name="Iarovenko S."/>
            <person name="Subramanian E."/>
            <person name="Araus A.J."/>
            <person name="Petzold A."/>
            <person name="Susuki M."/>
            <person name="Suzuki K.-i.T."/>
            <person name="Hayashi T."/>
            <person name="Toyoda A."/>
            <person name="Oliveira C."/>
            <person name="Osipova E."/>
            <person name="Leigh N.D."/>
            <person name="Simon A."/>
            <person name="Yun M.H."/>
        </authorList>
    </citation>
    <scope>NUCLEOTIDE SEQUENCE</scope>
    <source>
        <strain evidence="1">20211129_DDA</strain>
        <tissue evidence="1">Liver</tissue>
    </source>
</reference>